<keyword evidence="3" id="KW-1185">Reference proteome</keyword>
<dbReference type="RefSeq" id="WP_249282496.1">
    <property type="nucleotide sequence ID" value="NZ_JACRST010000005.1"/>
</dbReference>
<feature type="signal peptide" evidence="1">
    <location>
        <begin position="1"/>
        <end position="26"/>
    </location>
</feature>
<reference evidence="2" key="1">
    <citation type="submission" date="2020-08" db="EMBL/GenBank/DDBJ databases">
        <title>Genome public.</title>
        <authorList>
            <person name="Liu C."/>
            <person name="Sun Q."/>
        </authorList>
    </citation>
    <scope>NUCLEOTIDE SEQUENCE</scope>
    <source>
        <strain evidence="2">NSJ-31</strain>
    </source>
</reference>
<evidence type="ECO:0000313" key="3">
    <source>
        <dbReference type="Proteomes" id="UP000653127"/>
    </source>
</evidence>
<dbReference type="EMBL" id="JACRST010000005">
    <property type="protein sequence ID" value="MBC8546417.1"/>
    <property type="molecule type" value="Genomic_DNA"/>
</dbReference>
<protein>
    <recommendedName>
        <fullName evidence="4">Copper chaperone PCu(A)C</fullName>
    </recommendedName>
</protein>
<accession>A0A926DZ05</accession>
<dbReference type="Proteomes" id="UP000653127">
    <property type="component" value="Unassembled WGS sequence"/>
</dbReference>
<evidence type="ECO:0008006" key="4">
    <source>
        <dbReference type="Google" id="ProtNLM"/>
    </source>
</evidence>
<gene>
    <name evidence="2" type="ORF">H8711_05650</name>
</gene>
<comment type="caution">
    <text evidence="2">The sequence shown here is derived from an EMBL/GenBank/DDBJ whole genome shotgun (WGS) entry which is preliminary data.</text>
</comment>
<evidence type="ECO:0000256" key="1">
    <source>
        <dbReference type="SAM" id="SignalP"/>
    </source>
</evidence>
<sequence>MKRHMRTIISCLLALALVLPSFGAAAALPGGGVAISAGRARGVDVSNTVTIGNGLVSVVYNLDAGTYEMRDLVRDKAVIKDAYSAMNGEASNAGGYTGKWEQKNVSDELGDGKQLVVTLAKEGALTQKIGFTLYPDDSRIVLSGSVLHLR</sequence>
<feature type="chain" id="PRO_5036747932" description="Copper chaperone PCu(A)C" evidence="1">
    <location>
        <begin position="27"/>
        <end position="150"/>
    </location>
</feature>
<organism evidence="2 3">
    <name type="scientific">Ligaoa zhengdingensis</name>
    <dbReference type="NCBI Taxonomy" id="2763658"/>
    <lineage>
        <taxon>Bacteria</taxon>
        <taxon>Bacillati</taxon>
        <taxon>Bacillota</taxon>
        <taxon>Clostridia</taxon>
        <taxon>Eubacteriales</taxon>
        <taxon>Oscillospiraceae</taxon>
        <taxon>Ligaoa</taxon>
    </lineage>
</organism>
<proteinExistence type="predicted"/>
<name>A0A926DZ05_9FIRM</name>
<keyword evidence="1" id="KW-0732">Signal</keyword>
<dbReference type="AlphaFoldDB" id="A0A926DZ05"/>
<evidence type="ECO:0000313" key="2">
    <source>
        <dbReference type="EMBL" id="MBC8546417.1"/>
    </source>
</evidence>